<proteinExistence type="predicted"/>
<evidence type="ECO:0000313" key="1">
    <source>
        <dbReference type="EMBL" id="QDS69100.1"/>
    </source>
</evidence>
<dbReference type="AlphaFoldDB" id="A0A517L0D3"/>
<dbReference type="Proteomes" id="UP000316270">
    <property type="component" value="Chromosome 2"/>
</dbReference>
<accession>A0A517L0D3</accession>
<evidence type="ECO:0000313" key="2">
    <source>
        <dbReference type="Proteomes" id="UP000316270"/>
    </source>
</evidence>
<sequence>MIADTLLPAAIPTFTPTSSPELDALLDSIRAKVFVPSYLNKKQLQLVRSTKAKAQLENDPVYATFGDEEIRLTHLDVTKDQPRSKVLFEFKDLAKESRDWANLPALLEGWHHARPNTSMDLLSRLVREASKAGQLQMIIQCLWQVEKNGLSLANDELRFDIIDSIRSHATKSGLGTPTKSALRQIQTVLELMEKPEHCGSRTISDSDPRAEPHVIGVALELAALRANHEFGGKDEDGVVATYFNRLISALGQQKSEVPHSARGRRDEQYALHKFVHQHVPVWHALKLAKKLLGQSISAKSRQTAEKYRKDIGTKLNLRREAAQGSSQQLGVFQEWERLRTQ</sequence>
<gene>
    <name evidence="1" type="ORF">FKW77_010209</name>
</gene>
<dbReference type="EMBL" id="CP042186">
    <property type="protein sequence ID" value="QDS69100.1"/>
    <property type="molecule type" value="Genomic_DNA"/>
</dbReference>
<protein>
    <submittedName>
        <fullName evidence="1">Uncharacterized protein</fullName>
    </submittedName>
</protein>
<reference evidence="1 2" key="1">
    <citation type="submission" date="2019-07" db="EMBL/GenBank/DDBJ databases">
        <title>Finished genome of Venturia effusa.</title>
        <authorList>
            <person name="Young C.A."/>
            <person name="Cox M.P."/>
            <person name="Ganley A.R.D."/>
            <person name="David W.J."/>
        </authorList>
    </citation>
    <scope>NUCLEOTIDE SEQUENCE [LARGE SCALE GENOMIC DNA]</scope>
    <source>
        <strain evidence="2">albino</strain>
    </source>
</reference>
<keyword evidence="2" id="KW-1185">Reference proteome</keyword>
<organism evidence="1 2">
    <name type="scientific">Venturia effusa</name>
    <dbReference type="NCBI Taxonomy" id="50376"/>
    <lineage>
        <taxon>Eukaryota</taxon>
        <taxon>Fungi</taxon>
        <taxon>Dikarya</taxon>
        <taxon>Ascomycota</taxon>
        <taxon>Pezizomycotina</taxon>
        <taxon>Dothideomycetes</taxon>
        <taxon>Pleosporomycetidae</taxon>
        <taxon>Venturiales</taxon>
        <taxon>Venturiaceae</taxon>
        <taxon>Venturia</taxon>
    </lineage>
</organism>
<dbReference type="OrthoDB" id="5405126at2759"/>
<name>A0A517L0D3_9PEZI</name>